<proteinExistence type="predicted"/>
<dbReference type="PANTHER" id="PTHR14695:SF4">
    <property type="entry name" value="PROTEIN NESSUN DORMA"/>
    <property type="match status" value="1"/>
</dbReference>
<dbReference type="PANTHER" id="PTHR14695">
    <property type="entry name" value="SHC SH2-DOMAIN BINDING PROTEIN 1-RELATED"/>
    <property type="match status" value="1"/>
</dbReference>
<dbReference type="EMBL" id="CAJVCH010210800">
    <property type="protein sequence ID" value="CAG7731356.1"/>
    <property type="molecule type" value="Genomic_DNA"/>
</dbReference>
<gene>
    <name evidence="2" type="ORF">AFUS01_LOCUS19951</name>
</gene>
<dbReference type="AlphaFoldDB" id="A0A8J2KA27"/>
<dbReference type="InterPro" id="IPR057508">
    <property type="entry name" value="SHCBP-like_N"/>
</dbReference>
<reference evidence="2" key="1">
    <citation type="submission" date="2021-06" db="EMBL/GenBank/DDBJ databases">
        <authorList>
            <person name="Hodson N. C."/>
            <person name="Mongue J. A."/>
            <person name="Jaron S. K."/>
        </authorList>
    </citation>
    <scope>NUCLEOTIDE SEQUENCE</scope>
</reference>
<dbReference type="Proteomes" id="UP000708208">
    <property type="component" value="Unassembled WGS sequence"/>
</dbReference>
<sequence>MEVISAASMESFEEVEAEPKDIEDILDEIEEESFESTDDTLLQDADGVIAFKMSLQKRLNELHDAFENFGQGGLSLSNFWTLYFETYVEPVGWKALWKQRDENYNDGSVTFFKAIETVDVTQVNCANLSARVQREDGSGLSVPLSELYPLAQQENSFLAMKVTAKCIDNYRFFLNHLVFPWDSENADRWCELHLESRIQFYYDIQSGVISETMSNEIRELIREAKSNKARIETLEDKLGFADSEDDIIDEDLVSEMLPLHMRQEEIKARLQMLENPLWRNMLNKHKLIKNRSTSRIEESNILVVDTFT</sequence>
<dbReference type="GO" id="GO:0007112">
    <property type="term" value="P:male meiosis cytokinesis"/>
    <property type="evidence" value="ECO:0007669"/>
    <property type="project" value="TreeGrafter"/>
</dbReference>
<dbReference type="GO" id="GO:0007283">
    <property type="term" value="P:spermatogenesis"/>
    <property type="evidence" value="ECO:0007669"/>
    <property type="project" value="TreeGrafter"/>
</dbReference>
<evidence type="ECO:0000313" key="2">
    <source>
        <dbReference type="EMBL" id="CAG7731356.1"/>
    </source>
</evidence>
<accession>A0A8J2KA27</accession>
<dbReference type="Pfam" id="PF23762">
    <property type="entry name" value="SHCBP_N"/>
    <property type="match status" value="1"/>
</dbReference>
<comment type="caution">
    <text evidence="2">The sequence shown here is derived from an EMBL/GenBank/DDBJ whole genome shotgun (WGS) entry which is preliminary data.</text>
</comment>
<dbReference type="InterPro" id="IPR045140">
    <property type="entry name" value="SHCBP1-like"/>
</dbReference>
<name>A0A8J2KA27_9HEXA</name>
<feature type="domain" description="SHC SH2" evidence="1">
    <location>
        <begin position="76"/>
        <end position="279"/>
    </location>
</feature>
<keyword evidence="3" id="KW-1185">Reference proteome</keyword>
<evidence type="ECO:0000313" key="3">
    <source>
        <dbReference type="Proteomes" id="UP000708208"/>
    </source>
</evidence>
<evidence type="ECO:0000259" key="1">
    <source>
        <dbReference type="Pfam" id="PF23762"/>
    </source>
</evidence>
<protein>
    <recommendedName>
        <fullName evidence="1">SHC SH2 domain-containing protein</fullName>
    </recommendedName>
</protein>
<feature type="non-terminal residue" evidence="2">
    <location>
        <position position="1"/>
    </location>
</feature>
<dbReference type="OrthoDB" id="5978115at2759"/>
<organism evidence="2 3">
    <name type="scientific">Allacma fusca</name>
    <dbReference type="NCBI Taxonomy" id="39272"/>
    <lineage>
        <taxon>Eukaryota</taxon>
        <taxon>Metazoa</taxon>
        <taxon>Ecdysozoa</taxon>
        <taxon>Arthropoda</taxon>
        <taxon>Hexapoda</taxon>
        <taxon>Collembola</taxon>
        <taxon>Symphypleona</taxon>
        <taxon>Sminthuridae</taxon>
        <taxon>Allacma</taxon>
    </lineage>
</organism>